<evidence type="ECO:0000313" key="3">
    <source>
        <dbReference type="Proteomes" id="UP000199300"/>
    </source>
</evidence>
<feature type="transmembrane region" description="Helical" evidence="1">
    <location>
        <begin position="94"/>
        <end position="114"/>
    </location>
</feature>
<keyword evidence="3" id="KW-1185">Reference proteome</keyword>
<name>A0A1H8MWZ7_9BACI</name>
<dbReference type="OrthoDB" id="9804829at2"/>
<evidence type="ECO:0000256" key="1">
    <source>
        <dbReference type="SAM" id="Phobius"/>
    </source>
</evidence>
<organism evidence="2 3">
    <name type="scientific">Amphibacillus marinus</name>
    <dbReference type="NCBI Taxonomy" id="872970"/>
    <lineage>
        <taxon>Bacteria</taxon>
        <taxon>Bacillati</taxon>
        <taxon>Bacillota</taxon>
        <taxon>Bacilli</taxon>
        <taxon>Bacillales</taxon>
        <taxon>Bacillaceae</taxon>
        <taxon>Amphibacillus</taxon>
    </lineage>
</organism>
<dbReference type="RefSeq" id="WP_091496804.1">
    <property type="nucleotide sequence ID" value="NZ_FODJ01000005.1"/>
</dbReference>
<dbReference type="EMBL" id="FODJ01000005">
    <property type="protein sequence ID" value="SEO21852.1"/>
    <property type="molecule type" value="Genomic_DNA"/>
</dbReference>
<dbReference type="STRING" id="872970.SAMN04488134_10533"/>
<sequence length="189" mass="21631">MNQKRFLQELAYYLRQLPKPVREDIMETYRDQFKIGEIEGRSEEDICLLLGRPQAVAEKELAIHADQLNYRQEEPDADDFSMGAEHPRQKQTNVGLLIGVIIFNLIFVVGPAVGIGFTIIGFWIASIVLMATPLFGIWQTYLYTFPHIFILIATFGLGLLWSVGNYYLTKLSVWLTGRYINLMGRIVKG</sequence>
<dbReference type="Proteomes" id="UP000199300">
    <property type="component" value="Unassembled WGS sequence"/>
</dbReference>
<proteinExistence type="predicted"/>
<dbReference type="AlphaFoldDB" id="A0A1H8MWZ7"/>
<feature type="transmembrane region" description="Helical" evidence="1">
    <location>
        <begin position="120"/>
        <end position="141"/>
    </location>
</feature>
<dbReference type="Pfam" id="PF22564">
    <property type="entry name" value="HAAS"/>
    <property type="match status" value="1"/>
</dbReference>
<evidence type="ECO:0000313" key="2">
    <source>
        <dbReference type="EMBL" id="SEO21852.1"/>
    </source>
</evidence>
<keyword evidence="1" id="KW-1133">Transmembrane helix</keyword>
<keyword evidence="1" id="KW-0472">Membrane</keyword>
<reference evidence="2 3" key="1">
    <citation type="submission" date="2016-10" db="EMBL/GenBank/DDBJ databases">
        <authorList>
            <person name="de Groot N.N."/>
        </authorList>
    </citation>
    <scope>NUCLEOTIDE SEQUENCE [LARGE SCALE GENOMIC DNA]</scope>
    <source>
        <strain evidence="2 3">CGMCC 1.10434</strain>
    </source>
</reference>
<gene>
    <name evidence="2" type="ORF">SAMN04488134_10533</name>
</gene>
<accession>A0A1H8MWZ7</accession>
<protein>
    <submittedName>
        <fullName evidence="2">Uncharacterized membrane protein</fullName>
    </submittedName>
</protein>
<feature type="transmembrane region" description="Helical" evidence="1">
    <location>
        <begin position="148"/>
        <end position="168"/>
    </location>
</feature>
<keyword evidence="1" id="KW-0812">Transmembrane</keyword>